<sequence length="286" mass="31761">MATKNQTVTITSSGGGGTPDPGIPAGYYDSITVGLTGSALRQALTTRVSNHTIISYSNAQYTLDEADADPNAAGKILTIYDRKSVSSTWDSGSTWNKEHVWPQSSYDEASPMVSDLHHLRAAVPTTNSTRGNNYFNIISGHTLGTWKYFDSRFFPGDVDKGDVARMLLYMAVRYYNDNLRLVKSDFGTTARNARTLGDIDILLTWHQEDPVDAFEVNRNNVIYGVQNNRNPFIDRPDLFEPVWTYLVSVAQTLQASIQLYEKAIEDYATLMVTYTPTSTSTKGILI</sequence>
<feature type="region of interest" description="Disordered" evidence="3">
    <location>
        <begin position="1"/>
        <end position="21"/>
    </location>
</feature>
<evidence type="ECO:0000313" key="4">
    <source>
        <dbReference type="EMBL" id="MCU0105638.1"/>
    </source>
</evidence>
<dbReference type="RefSeq" id="WP_262096956.1">
    <property type="nucleotide sequence ID" value="NZ_JAOEGN010000019.1"/>
</dbReference>
<accession>A0ABT2Q143</accession>
<keyword evidence="4" id="KW-0255">Endonuclease</keyword>
<dbReference type="InterPro" id="IPR007346">
    <property type="entry name" value="Endonuclease-I"/>
</dbReference>
<evidence type="ECO:0000256" key="1">
    <source>
        <dbReference type="ARBA" id="ARBA00022722"/>
    </source>
</evidence>
<dbReference type="GO" id="GO:0004519">
    <property type="term" value="F:endonuclease activity"/>
    <property type="evidence" value="ECO:0007669"/>
    <property type="project" value="UniProtKB-KW"/>
</dbReference>
<evidence type="ECO:0000313" key="5">
    <source>
        <dbReference type="Proteomes" id="UP001209076"/>
    </source>
</evidence>
<reference evidence="5" key="1">
    <citation type="submission" date="2023-07" db="EMBL/GenBank/DDBJ databases">
        <title>Novel Mycoplasma species identified in domestic and wild animals.</title>
        <authorList>
            <person name="Volokhov D.V."/>
            <person name="Furtak V.A."/>
            <person name="Zagorodnyaya T.A."/>
        </authorList>
    </citation>
    <scope>NUCLEOTIDE SEQUENCE [LARGE SCALE GENOMIC DNA]</scope>
    <source>
        <strain evidence="5">92-19</strain>
    </source>
</reference>
<organism evidence="4 5">
    <name type="scientific">Paracholeplasma vituli</name>
    <dbReference type="NCBI Taxonomy" id="69473"/>
    <lineage>
        <taxon>Bacteria</taxon>
        <taxon>Bacillati</taxon>
        <taxon>Mycoplasmatota</taxon>
        <taxon>Mollicutes</taxon>
        <taxon>Acholeplasmatales</taxon>
        <taxon>Acholeplasmataceae</taxon>
        <taxon>Paracholeplasma</taxon>
    </lineage>
</organism>
<keyword evidence="1" id="KW-0540">Nuclease</keyword>
<dbReference type="EMBL" id="JAOEGN010000019">
    <property type="protein sequence ID" value="MCU0105638.1"/>
    <property type="molecule type" value="Genomic_DNA"/>
</dbReference>
<proteinExistence type="predicted"/>
<protein>
    <submittedName>
        <fullName evidence="4">Endonuclease</fullName>
    </submittedName>
</protein>
<dbReference type="InterPro" id="IPR044925">
    <property type="entry name" value="His-Me_finger_sf"/>
</dbReference>
<dbReference type="PANTHER" id="PTHR33607:SF2">
    <property type="entry name" value="ENDONUCLEASE-1"/>
    <property type="match status" value="1"/>
</dbReference>
<dbReference type="Proteomes" id="UP001209076">
    <property type="component" value="Unassembled WGS sequence"/>
</dbReference>
<comment type="caution">
    <text evidence="4">The sequence shown here is derived from an EMBL/GenBank/DDBJ whole genome shotgun (WGS) entry which is preliminary data.</text>
</comment>
<name>A0ABT2Q143_9MOLU</name>
<dbReference type="PANTHER" id="PTHR33607">
    <property type="entry name" value="ENDONUCLEASE-1"/>
    <property type="match status" value="1"/>
</dbReference>
<keyword evidence="5" id="KW-1185">Reference proteome</keyword>
<dbReference type="Pfam" id="PF04231">
    <property type="entry name" value="Endonuclease_1"/>
    <property type="match status" value="1"/>
</dbReference>
<evidence type="ECO:0000256" key="3">
    <source>
        <dbReference type="SAM" id="MobiDB-lite"/>
    </source>
</evidence>
<dbReference type="SUPFAM" id="SSF54060">
    <property type="entry name" value="His-Me finger endonucleases"/>
    <property type="match status" value="1"/>
</dbReference>
<keyword evidence="2" id="KW-0378">Hydrolase</keyword>
<evidence type="ECO:0000256" key="2">
    <source>
        <dbReference type="ARBA" id="ARBA00022801"/>
    </source>
</evidence>
<gene>
    <name evidence="4" type="ORF">N7603_08200</name>
</gene>